<feature type="transmembrane region" description="Helical" evidence="1">
    <location>
        <begin position="126"/>
        <end position="146"/>
    </location>
</feature>
<feature type="transmembrane region" description="Helical" evidence="1">
    <location>
        <begin position="395"/>
        <end position="414"/>
    </location>
</feature>
<feature type="transmembrane region" description="Helical" evidence="1">
    <location>
        <begin position="365"/>
        <end position="383"/>
    </location>
</feature>
<sequence>MNLATLQARLEAMEDRLAIIEKKLSLSEPVGQPVADKAWIPASDPLPSAIHPETKPQKTRIDNLSGSGNWLAIIAVICFVLAAGFIIKLSIETGWLTPERQVGIAVLLGLTLTGAGFVLRKTYGGYASYLPAAGIVILYLSVFAAHRIYTLLTLHSALTLAVLVSVFCVGVYVKFRQDIYAITAVVGTYLAPVILDFPLTSLFSLYFFLCCSLAFAVLSVGVSSRVMCVIAAYLAIFINAMIGLRLHQDVLIAIVLAAHFLIFSISVYGYTLYNRQQLTEGEAWSFFPVLMLFYAMEYFFIDRIHPGLAPWLSLLFAGLLIALYFSAKKWFPGGRIKSQSMILTFASVVFFHSFYLELLPANLKPWLLVLILFAGVLFPVEWFKRNKTSTFYFPILLLAIIVMTEYVNIVAHLLNTGQPSWLPVGMFAFAGIWSLFIRHRREIVKEEEYGFMFLGAAHVLAVSGLYRLADPYGSFAVSVCWLLYAIAVMGFAGYLKDKVLAKSALFVLGFAAGKALLYDAASTPTVVRILCLLLTGVVLYGAGLLMKRIERWA</sequence>
<feature type="transmembrane region" description="Helical" evidence="1">
    <location>
        <begin position="226"/>
        <end position="244"/>
    </location>
</feature>
<reference evidence="2 3" key="1">
    <citation type="submission" date="2015-11" db="EMBL/GenBank/DDBJ databases">
        <title>Genomic analysis of 38 Legionella species identifies large and diverse effector repertoires.</title>
        <authorList>
            <person name="Burstein D."/>
            <person name="Amaro F."/>
            <person name="Zusman T."/>
            <person name="Lifshitz Z."/>
            <person name="Cohen O."/>
            <person name="Gilbert J.A."/>
            <person name="Pupko T."/>
            <person name="Shuman H.A."/>
            <person name="Segal G."/>
        </authorList>
    </citation>
    <scope>NUCLEOTIDE SEQUENCE [LARGE SCALE GENOMIC DNA]</scope>
    <source>
        <strain evidence="2 3">Mt.St.Helens-9</strain>
    </source>
</reference>
<dbReference type="InterPro" id="IPR019286">
    <property type="entry name" value="DUF2339_TM"/>
</dbReference>
<keyword evidence="1" id="KW-1133">Transmembrane helix</keyword>
<dbReference type="Pfam" id="PF10101">
    <property type="entry name" value="DUF2339"/>
    <property type="match status" value="1"/>
</dbReference>
<feature type="transmembrane region" description="Helical" evidence="1">
    <location>
        <begin position="420"/>
        <end position="437"/>
    </location>
</feature>
<feature type="transmembrane region" description="Helical" evidence="1">
    <location>
        <begin position="339"/>
        <end position="359"/>
    </location>
</feature>
<dbReference type="EMBL" id="LNYX01000031">
    <property type="protein sequence ID" value="KTD61937.1"/>
    <property type="molecule type" value="Genomic_DNA"/>
</dbReference>
<dbReference type="PATRIC" id="fig|452.5.peg.2838"/>
<dbReference type="PANTHER" id="PTHR38434">
    <property type="entry name" value="BLL2549 PROTEIN"/>
    <property type="match status" value="1"/>
</dbReference>
<organism evidence="2 3">
    <name type="scientific">Legionella spiritensis</name>
    <dbReference type="NCBI Taxonomy" id="452"/>
    <lineage>
        <taxon>Bacteria</taxon>
        <taxon>Pseudomonadati</taxon>
        <taxon>Pseudomonadota</taxon>
        <taxon>Gammaproteobacteria</taxon>
        <taxon>Legionellales</taxon>
        <taxon>Legionellaceae</taxon>
        <taxon>Legionella</taxon>
    </lineage>
</organism>
<keyword evidence="1" id="KW-0812">Transmembrane</keyword>
<gene>
    <name evidence="2" type="ORF">Lspi_2567</name>
</gene>
<feature type="transmembrane region" description="Helical" evidence="1">
    <location>
        <begin position="527"/>
        <end position="546"/>
    </location>
</feature>
<dbReference type="OrthoDB" id="8554743at2"/>
<dbReference type="Proteomes" id="UP000054877">
    <property type="component" value="Unassembled WGS sequence"/>
</dbReference>
<comment type="caution">
    <text evidence="2">The sequence shown here is derived from an EMBL/GenBank/DDBJ whole genome shotgun (WGS) entry which is preliminary data.</text>
</comment>
<feature type="transmembrane region" description="Helical" evidence="1">
    <location>
        <begin position="201"/>
        <end position="219"/>
    </location>
</feature>
<accession>A0A0W0YYH0</accession>
<feature type="transmembrane region" description="Helical" evidence="1">
    <location>
        <begin position="475"/>
        <end position="495"/>
    </location>
</feature>
<dbReference type="STRING" id="452.Lspi_2567"/>
<keyword evidence="1" id="KW-0472">Membrane</keyword>
<feature type="transmembrane region" description="Helical" evidence="1">
    <location>
        <begin position="504"/>
        <end position="521"/>
    </location>
</feature>
<feature type="transmembrane region" description="Helical" evidence="1">
    <location>
        <begin position="449"/>
        <end position="469"/>
    </location>
</feature>
<evidence type="ECO:0000313" key="3">
    <source>
        <dbReference type="Proteomes" id="UP000054877"/>
    </source>
</evidence>
<dbReference type="AlphaFoldDB" id="A0A0W0YYH0"/>
<dbReference type="RefSeq" id="WP_058484447.1">
    <property type="nucleotide sequence ID" value="NZ_CAAAII010000006.1"/>
</dbReference>
<name>A0A0W0YYH0_LEGSP</name>
<feature type="transmembrane region" description="Helical" evidence="1">
    <location>
        <begin position="102"/>
        <end position="119"/>
    </location>
</feature>
<evidence type="ECO:0000256" key="1">
    <source>
        <dbReference type="SAM" id="Phobius"/>
    </source>
</evidence>
<feature type="transmembrane region" description="Helical" evidence="1">
    <location>
        <begin position="179"/>
        <end position="195"/>
    </location>
</feature>
<feature type="transmembrane region" description="Helical" evidence="1">
    <location>
        <begin position="283"/>
        <end position="301"/>
    </location>
</feature>
<feature type="transmembrane region" description="Helical" evidence="1">
    <location>
        <begin position="152"/>
        <end position="172"/>
    </location>
</feature>
<evidence type="ECO:0008006" key="4">
    <source>
        <dbReference type="Google" id="ProtNLM"/>
    </source>
</evidence>
<feature type="transmembrane region" description="Helical" evidence="1">
    <location>
        <begin position="250"/>
        <end position="271"/>
    </location>
</feature>
<proteinExistence type="predicted"/>
<dbReference type="PANTHER" id="PTHR38434:SF1">
    <property type="entry name" value="BLL2549 PROTEIN"/>
    <property type="match status" value="1"/>
</dbReference>
<keyword evidence="3" id="KW-1185">Reference proteome</keyword>
<protein>
    <recommendedName>
        <fullName evidence="4">DUF2339 domain-containing protein</fullName>
    </recommendedName>
</protein>
<evidence type="ECO:0000313" key="2">
    <source>
        <dbReference type="EMBL" id="KTD61937.1"/>
    </source>
</evidence>
<feature type="transmembrane region" description="Helical" evidence="1">
    <location>
        <begin position="70"/>
        <end position="90"/>
    </location>
</feature>
<feature type="transmembrane region" description="Helical" evidence="1">
    <location>
        <begin position="307"/>
        <end position="327"/>
    </location>
</feature>